<dbReference type="SUPFAM" id="SSF54631">
    <property type="entry name" value="CBS-domain pair"/>
    <property type="match status" value="1"/>
</dbReference>
<dbReference type="EMBL" id="CP020477">
    <property type="protein sequence ID" value="ARM76224.1"/>
    <property type="molecule type" value="Genomic_DNA"/>
</dbReference>
<dbReference type="PROSITE" id="PS51371">
    <property type="entry name" value="CBS"/>
    <property type="match status" value="2"/>
</dbReference>
<evidence type="ECO:0000259" key="3">
    <source>
        <dbReference type="PROSITE" id="PS51371"/>
    </source>
</evidence>
<accession>A0A1W6K1A9</accession>
<dbReference type="PANTHER" id="PTHR43080:SF2">
    <property type="entry name" value="CBS DOMAIN-CONTAINING PROTEIN"/>
    <property type="match status" value="1"/>
</dbReference>
<dbReference type="OrthoDB" id="8919at2157"/>
<dbReference type="PANTHER" id="PTHR43080">
    <property type="entry name" value="CBS DOMAIN-CONTAINING PROTEIN CBSX3, MITOCHONDRIAL"/>
    <property type="match status" value="1"/>
</dbReference>
<dbReference type="KEGG" id="aman:B6F84_09435"/>
<dbReference type="CDD" id="cd09836">
    <property type="entry name" value="CBS_pair_arch"/>
    <property type="match status" value="1"/>
</dbReference>
<feature type="domain" description="CBS" evidence="3">
    <location>
        <begin position="73"/>
        <end position="131"/>
    </location>
</feature>
<evidence type="ECO:0000313" key="5">
    <source>
        <dbReference type="Proteomes" id="UP000193404"/>
    </source>
</evidence>
<keyword evidence="4" id="KW-0808">Transferase</keyword>
<dbReference type="InterPro" id="IPR000644">
    <property type="entry name" value="CBS_dom"/>
</dbReference>
<protein>
    <submittedName>
        <fullName evidence="4">Histidine kinase</fullName>
    </submittedName>
</protein>
<gene>
    <name evidence="4" type="ORF">B6F84_09435</name>
</gene>
<dbReference type="AlphaFoldDB" id="A0A1W6K1A9"/>
<keyword evidence="4" id="KW-0418">Kinase</keyword>
<dbReference type="InterPro" id="IPR051257">
    <property type="entry name" value="Diverse_CBS-Domain"/>
</dbReference>
<evidence type="ECO:0000256" key="2">
    <source>
        <dbReference type="PROSITE-ProRule" id="PRU00703"/>
    </source>
</evidence>
<keyword evidence="1 2" id="KW-0129">CBS domain</keyword>
<proteinExistence type="predicted"/>
<keyword evidence="5" id="KW-1185">Reference proteome</keyword>
<dbReference type="Proteomes" id="UP000193404">
    <property type="component" value="Chromosome"/>
</dbReference>
<sequence length="132" mass="14416">MMEELVKEYMRSNVISVDKESKLKDVAKIMTENNVGSVIVVDNGKPIGIITEKDIVRAIGKGEDLNSLAKNIMTASLITIREDSPITGALSIMRSSNIRHLPVVDNSGKLCGILSIRDVAKALDNMFENSLD</sequence>
<dbReference type="SMART" id="SM00116">
    <property type="entry name" value="CBS"/>
    <property type="match status" value="2"/>
</dbReference>
<evidence type="ECO:0000256" key="1">
    <source>
        <dbReference type="ARBA" id="ARBA00023122"/>
    </source>
</evidence>
<dbReference type="RefSeq" id="WP_148692008.1">
    <property type="nucleotide sequence ID" value="NZ_CP020477.1"/>
</dbReference>
<dbReference type="GeneID" id="41591145"/>
<feature type="domain" description="CBS" evidence="3">
    <location>
        <begin position="10"/>
        <end position="65"/>
    </location>
</feature>
<organism evidence="4 5">
    <name type="scientific">Acidianus manzaensis</name>
    <dbReference type="NCBI Taxonomy" id="282676"/>
    <lineage>
        <taxon>Archaea</taxon>
        <taxon>Thermoproteota</taxon>
        <taxon>Thermoprotei</taxon>
        <taxon>Sulfolobales</taxon>
        <taxon>Sulfolobaceae</taxon>
        <taxon>Acidianus</taxon>
    </lineage>
</organism>
<dbReference type="Gene3D" id="3.10.580.10">
    <property type="entry name" value="CBS-domain"/>
    <property type="match status" value="1"/>
</dbReference>
<dbReference type="GO" id="GO:0016301">
    <property type="term" value="F:kinase activity"/>
    <property type="evidence" value="ECO:0007669"/>
    <property type="project" value="UniProtKB-KW"/>
</dbReference>
<name>A0A1W6K1A9_9CREN</name>
<evidence type="ECO:0000313" key="4">
    <source>
        <dbReference type="EMBL" id="ARM76224.1"/>
    </source>
</evidence>
<reference evidence="4 5" key="1">
    <citation type="submission" date="2017-03" db="EMBL/GenBank/DDBJ databases">
        <title>Sulfur activation and transportation mechanism of thermophilic Archaea Acidianus manzaensis YN-25.</title>
        <authorList>
            <person name="Ma Y."/>
            <person name="Yang Y."/>
            <person name="Xia J."/>
        </authorList>
    </citation>
    <scope>NUCLEOTIDE SEQUENCE [LARGE SCALE GENOMIC DNA]</scope>
    <source>
        <strain evidence="4 5">YN-25</strain>
    </source>
</reference>
<dbReference type="STRING" id="282676.B6F84_09435"/>
<dbReference type="Pfam" id="PF00571">
    <property type="entry name" value="CBS"/>
    <property type="match status" value="2"/>
</dbReference>
<dbReference type="InterPro" id="IPR046342">
    <property type="entry name" value="CBS_dom_sf"/>
</dbReference>